<protein>
    <submittedName>
        <fullName evidence="1">Cell division protein FtsQ</fullName>
    </submittedName>
</protein>
<dbReference type="RefSeq" id="WP_064304570.1">
    <property type="nucleotide sequence ID" value="NZ_LUCV01000049.1"/>
</dbReference>
<name>A0A177SAD4_PSEPU</name>
<dbReference type="Gene3D" id="3.40.50.1110">
    <property type="entry name" value="SGNH hydrolase"/>
    <property type="match status" value="1"/>
</dbReference>
<dbReference type="SUPFAM" id="SSF52266">
    <property type="entry name" value="SGNH hydrolase"/>
    <property type="match status" value="1"/>
</dbReference>
<dbReference type="GO" id="GO:0016788">
    <property type="term" value="F:hydrolase activity, acting on ester bonds"/>
    <property type="evidence" value="ECO:0007669"/>
    <property type="project" value="UniProtKB-ARBA"/>
</dbReference>
<reference evidence="1 2" key="1">
    <citation type="submission" date="2016-03" db="EMBL/GenBank/DDBJ databases">
        <title>Draft Genome Assembly of Pseudomonas putida strain CBF10-2.</title>
        <authorList>
            <person name="Iyer R.S."/>
            <person name="Damania A."/>
        </authorList>
    </citation>
    <scope>NUCLEOTIDE SEQUENCE [LARGE SCALE GENOMIC DNA]</scope>
    <source>
        <strain evidence="1 2">CBF10-2</strain>
    </source>
</reference>
<dbReference type="Proteomes" id="UP000077752">
    <property type="component" value="Unassembled WGS sequence"/>
</dbReference>
<accession>A0A177SAD4</accession>
<dbReference type="InterPro" id="IPR036514">
    <property type="entry name" value="SGNH_hydro_sf"/>
</dbReference>
<comment type="caution">
    <text evidence="1">The sequence shown here is derived from an EMBL/GenBank/DDBJ whole genome shotgun (WGS) entry which is preliminary data.</text>
</comment>
<keyword evidence="1" id="KW-0132">Cell division</keyword>
<organism evidence="1 2">
    <name type="scientific">Pseudomonas putida</name>
    <name type="common">Arthrobacter siderocapsulatus</name>
    <dbReference type="NCBI Taxonomy" id="303"/>
    <lineage>
        <taxon>Bacteria</taxon>
        <taxon>Pseudomonadati</taxon>
        <taxon>Pseudomonadota</taxon>
        <taxon>Gammaproteobacteria</taxon>
        <taxon>Pseudomonadales</taxon>
        <taxon>Pseudomonadaceae</taxon>
        <taxon>Pseudomonas</taxon>
    </lineage>
</organism>
<proteinExistence type="predicted"/>
<dbReference type="GO" id="GO:0051301">
    <property type="term" value="P:cell division"/>
    <property type="evidence" value="ECO:0007669"/>
    <property type="project" value="UniProtKB-KW"/>
</dbReference>
<evidence type="ECO:0000313" key="2">
    <source>
        <dbReference type="Proteomes" id="UP000077752"/>
    </source>
</evidence>
<evidence type="ECO:0000313" key="1">
    <source>
        <dbReference type="EMBL" id="OAI84782.1"/>
    </source>
</evidence>
<dbReference type="EMBL" id="LUCV01000049">
    <property type="protein sequence ID" value="OAI84782.1"/>
    <property type="molecule type" value="Genomic_DNA"/>
</dbReference>
<keyword evidence="1" id="KW-0131">Cell cycle</keyword>
<gene>
    <name evidence="1" type="ORF">AYO28_02555</name>
</gene>
<dbReference type="AlphaFoldDB" id="A0A177SAD4"/>
<dbReference type="CDD" id="cd00229">
    <property type="entry name" value="SGNH_hydrolase"/>
    <property type="match status" value="1"/>
</dbReference>
<sequence length="219" mass="23382">MAASLLAGLTILMIGDSHLATPNYLMQDLHDNLVNQGAQVHTLGVCGSKAGDWTGTVVGECGGAERRNKDKAVVLGNKATTQPVGRLVAADKANLIVVVMGDTMADYTKPAFPKVWAWQQTKQLTKAIAETGAKCVWVGPGWGTEGGKYKKTFARVEMTSKFLAANVAPCDYIDSLTFAKQGQWATTDGQHYTPMGYTSWSKAITDAMLKTPAVQGAKK</sequence>